<dbReference type="AlphaFoldDB" id="A9UUH6"/>
<accession>A9UUH6</accession>
<dbReference type="InParanoid" id="A9UUH6"/>
<protein>
    <submittedName>
        <fullName evidence="2">Uncharacterized protein</fullName>
    </submittedName>
</protein>
<dbReference type="RefSeq" id="XP_001744201.1">
    <property type="nucleotide sequence ID" value="XM_001744149.1"/>
</dbReference>
<feature type="coiled-coil region" evidence="1">
    <location>
        <begin position="28"/>
        <end position="97"/>
    </location>
</feature>
<evidence type="ECO:0000313" key="2">
    <source>
        <dbReference type="EMBL" id="EDQ90904.1"/>
    </source>
</evidence>
<reference evidence="2 3" key="1">
    <citation type="journal article" date="2008" name="Nature">
        <title>The genome of the choanoflagellate Monosiga brevicollis and the origin of metazoans.</title>
        <authorList>
            <consortium name="JGI Sequencing"/>
            <person name="King N."/>
            <person name="Westbrook M.J."/>
            <person name="Young S.L."/>
            <person name="Kuo A."/>
            <person name="Abedin M."/>
            <person name="Chapman J."/>
            <person name="Fairclough S."/>
            <person name="Hellsten U."/>
            <person name="Isogai Y."/>
            <person name="Letunic I."/>
            <person name="Marr M."/>
            <person name="Pincus D."/>
            <person name="Putnam N."/>
            <person name="Rokas A."/>
            <person name="Wright K.J."/>
            <person name="Zuzow R."/>
            <person name="Dirks W."/>
            <person name="Good M."/>
            <person name="Goodstein D."/>
            <person name="Lemons D."/>
            <person name="Li W."/>
            <person name="Lyons J.B."/>
            <person name="Morris A."/>
            <person name="Nichols S."/>
            <person name="Richter D.J."/>
            <person name="Salamov A."/>
            <person name="Bork P."/>
            <person name="Lim W.A."/>
            <person name="Manning G."/>
            <person name="Miller W.T."/>
            <person name="McGinnis W."/>
            <person name="Shapiro H."/>
            <person name="Tjian R."/>
            <person name="Grigoriev I.V."/>
            <person name="Rokhsar D."/>
        </authorList>
    </citation>
    <scope>NUCLEOTIDE SEQUENCE [LARGE SCALE GENOMIC DNA]</scope>
    <source>
        <strain evidence="3">MX1 / ATCC 50154</strain>
    </source>
</reference>
<dbReference type="GeneID" id="5889657"/>
<sequence>MKIRRSGSDDAGVDVMCLERAGTALAGVEGLRERLKAEEMRHAETKKELKLLKQEISQQKDRICKLEDTVERLQGTIDGLKQEMADMKKTHSEEMADMKKTHSEEMADMKKTYSEDMADMKKAHSEDMADMKKAHSEDMADMKKAHSEEMADMKKTYSEDMADMKKAHSEEMADMKKAHSEDMADMKKTHSEEMDEMKRDLYLKLDEQQRAREQDKRIHQSAREKDRARFVAGQVAHVFINRLGCKFLGDAAWKKQRRHVSNLDELLEMMAENAAPLEQLLKDNFGDLDTEEICDVIYEVKAMRNPCAHPVCLDPEHTDNQCECNPDPQTLKAAVLKAVQSRQKRIMSLMVDVNDKLARERHDVRQLEVL</sequence>
<name>A9UUH6_MONBE</name>
<organism evidence="2 3">
    <name type="scientific">Monosiga brevicollis</name>
    <name type="common">Choanoflagellate</name>
    <dbReference type="NCBI Taxonomy" id="81824"/>
    <lineage>
        <taxon>Eukaryota</taxon>
        <taxon>Choanoflagellata</taxon>
        <taxon>Craspedida</taxon>
        <taxon>Salpingoecidae</taxon>
        <taxon>Monosiga</taxon>
    </lineage>
</organism>
<evidence type="ECO:0000313" key="3">
    <source>
        <dbReference type="Proteomes" id="UP000001357"/>
    </source>
</evidence>
<dbReference type="Proteomes" id="UP000001357">
    <property type="component" value="Unassembled WGS sequence"/>
</dbReference>
<dbReference type="KEGG" id="mbr:MONBRDRAFT_24028"/>
<proteinExistence type="predicted"/>
<evidence type="ECO:0000256" key="1">
    <source>
        <dbReference type="SAM" id="Coils"/>
    </source>
</evidence>
<keyword evidence="3" id="KW-1185">Reference proteome</keyword>
<keyword evidence="1" id="KW-0175">Coiled coil</keyword>
<dbReference type="EMBL" id="CH991546">
    <property type="protein sequence ID" value="EDQ90904.1"/>
    <property type="molecule type" value="Genomic_DNA"/>
</dbReference>
<gene>
    <name evidence="2" type="ORF">MONBRDRAFT_24028</name>
</gene>